<dbReference type="PANTHER" id="PTHR43498">
    <property type="entry name" value="FERREDOXIN:COB-COM HETERODISULFIDE REDUCTASE SUBUNIT A"/>
    <property type="match status" value="1"/>
</dbReference>
<dbReference type="PROSITE" id="PS00198">
    <property type="entry name" value="4FE4S_FER_1"/>
    <property type="match status" value="2"/>
</dbReference>
<feature type="domain" description="4Fe-4S ferredoxin-type" evidence="9">
    <location>
        <begin position="396"/>
        <end position="418"/>
    </location>
</feature>
<reference evidence="10" key="1">
    <citation type="journal article" date="2014" name="Front. Microbiol.">
        <title>High frequency of phylogenetically diverse reductive dehalogenase-homologous genes in deep subseafloor sedimentary metagenomes.</title>
        <authorList>
            <person name="Kawai M."/>
            <person name="Futagami T."/>
            <person name="Toyoda A."/>
            <person name="Takaki Y."/>
            <person name="Nishi S."/>
            <person name="Hori S."/>
            <person name="Arai W."/>
            <person name="Tsubouchi T."/>
            <person name="Morono Y."/>
            <person name="Uchiyama I."/>
            <person name="Ito T."/>
            <person name="Fujiyama A."/>
            <person name="Inagaki F."/>
            <person name="Takami H."/>
        </authorList>
    </citation>
    <scope>NUCLEOTIDE SEQUENCE</scope>
    <source>
        <strain evidence="10">Expedition CK06-06</strain>
    </source>
</reference>
<dbReference type="Pfam" id="PF13450">
    <property type="entry name" value="NAD_binding_8"/>
    <property type="match status" value="1"/>
</dbReference>
<dbReference type="GO" id="GO:0051539">
    <property type="term" value="F:4 iron, 4 sulfur cluster binding"/>
    <property type="evidence" value="ECO:0007669"/>
    <property type="project" value="UniProtKB-KW"/>
</dbReference>
<accession>X0ZLR0</accession>
<evidence type="ECO:0000313" key="10">
    <source>
        <dbReference type="EMBL" id="GAG70334.1"/>
    </source>
</evidence>
<evidence type="ECO:0000256" key="2">
    <source>
        <dbReference type="ARBA" id="ARBA00006561"/>
    </source>
</evidence>
<keyword evidence="8" id="KW-0411">Iron-sulfur</keyword>
<gene>
    <name evidence="10" type="ORF">S01H4_05293</name>
</gene>
<evidence type="ECO:0000256" key="5">
    <source>
        <dbReference type="ARBA" id="ARBA00022827"/>
    </source>
</evidence>
<keyword evidence="5" id="KW-0274">FAD</keyword>
<dbReference type="GO" id="GO:0046872">
    <property type="term" value="F:metal ion binding"/>
    <property type="evidence" value="ECO:0007669"/>
    <property type="project" value="UniProtKB-KW"/>
</dbReference>
<keyword evidence="5" id="KW-0285">Flavoprotein</keyword>
<dbReference type="InterPro" id="IPR017900">
    <property type="entry name" value="4Fe4S_Fe_S_CS"/>
</dbReference>
<comment type="cofactor">
    <cofactor evidence="1">
        <name>FAD</name>
        <dbReference type="ChEBI" id="CHEBI:57692"/>
    </cofactor>
</comment>
<dbReference type="GO" id="GO:0016491">
    <property type="term" value="F:oxidoreductase activity"/>
    <property type="evidence" value="ECO:0007669"/>
    <property type="project" value="UniProtKB-KW"/>
</dbReference>
<evidence type="ECO:0000256" key="4">
    <source>
        <dbReference type="ARBA" id="ARBA00022723"/>
    </source>
</evidence>
<evidence type="ECO:0000256" key="8">
    <source>
        <dbReference type="ARBA" id="ARBA00023014"/>
    </source>
</evidence>
<feature type="domain" description="4Fe-4S ferredoxin-type" evidence="9">
    <location>
        <begin position="366"/>
        <end position="395"/>
    </location>
</feature>
<dbReference type="PANTHER" id="PTHR43498:SF1">
    <property type="entry name" value="COB--COM HETERODISULFIDE REDUCTASE IRON-SULFUR SUBUNIT A"/>
    <property type="match status" value="1"/>
</dbReference>
<keyword evidence="6" id="KW-0560">Oxidoreductase</keyword>
<dbReference type="Gene3D" id="3.30.70.20">
    <property type="match status" value="1"/>
</dbReference>
<comment type="caution">
    <text evidence="10">The sequence shown here is derived from an EMBL/GenBank/DDBJ whole genome shotgun (WGS) entry which is preliminary data.</text>
</comment>
<evidence type="ECO:0000259" key="9">
    <source>
        <dbReference type="PROSITE" id="PS51379"/>
    </source>
</evidence>
<keyword evidence="7" id="KW-0408">Iron</keyword>
<dbReference type="EMBL" id="BART01001520">
    <property type="protein sequence ID" value="GAG70334.1"/>
    <property type="molecule type" value="Genomic_DNA"/>
</dbReference>
<dbReference type="PROSITE" id="PS51379">
    <property type="entry name" value="4FE4S_FER_2"/>
    <property type="match status" value="2"/>
</dbReference>
<evidence type="ECO:0000256" key="7">
    <source>
        <dbReference type="ARBA" id="ARBA00023004"/>
    </source>
</evidence>
<dbReference type="Pfam" id="PF13237">
    <property type="entry name" value="Fer4_10"/>
    <property type="match status" value="1"/>
</dbReference>
<keyword evidence="4" id="KW-0479">Metal-binding</keyword>
<dbReference type="InterPro" id="IPR036188">
    <property type="entry name" value="FAD/NAD-bd_sf"/>
</dbReference>
<dbReference type="InterPro" id="IPR039650">
    <property type="entry name" value="HdrA-like"/>
</dbReference>
<name>X0ZLR0_9ZZZZ</name>
<proteinExistence type="inferred from homology"/>
<organism evidence="10">
    <name type="scientific">marine sediment metagenome</name>
    <dbReference type="NCBI Taxonomy" id="412755"/>
    <lineage>
        <taxon>unclassified sequences</taxon>
        <taxon>metagenomes</taxon>
        <taxon>ecological metagenomes</taxon>
    </lineage>
</organism>
<sequence length="418" mass="46378">MSVARAASLESLELFSIPINKKALILGAGVAGMTAALTISKQGFEVVLIEKKNEPGGLAKRIEYDFEGKQPKKFVEELINKIGKDPNITLLTNSELTHIAGFVGNFKSKIKRRIKDGEFEQIDIEHGVLIVATGGEEYQGTDYGYGANNKILSQLEFEHKLVEKEINPEQLEKVVMIQCVGSRTEEHPYCSRVCCGEAIKNALKLKEINPGIEIVILYKDIMTYGFLEQYYTKARDMGIVFLRYDDNNKPEVLPEMNDKVRVKTIDLSLRREFLIDCDLLLLSRGIIPSPSNEELFKILRVSLIEQGFYEEAHPKLRPVDFASEGFFLCGLAHTPRHIGEAVAQAQAAASRATVILSQKELLAGGEVSVVDQDKCVACLNCVRICPYQVPFINENGVAQIEVTNCYGCGICVGVCPVL</sequence>
<comment type="similarity">
    <text evidence="2">Belongs to the HdrA family.</text>
</comment>
<evidence type="ECO:0000256" key="3">
    <source>
        <dbReference type="ARBA" id="ARBA00022485"/>
    </source>
</evidence>
<dbReference type="Gene3D" id="3.50.50.60">
    <property type="entry name" value="FAD/NAD(P)-binding domain"/>
    <property type="match status" value="1"/>
</dbReference>
<keyword evidence="3" id="KW-0004">4Fe-4S</keyword>
<dbReference type="InterPro" id="IPR017896">
    <property type="entry name" value="4Fe4S_Fe-S-bd"/>
</dbReference>
<dbReference type="AlphaFoldDB" id="X0ZLR0"/>
<dbReference type="SUPFAM" id="SSF54862">
    <property type="entry name" value="4Fe-4S ferredoxins"/>
    <property type="match status" value="1"/>
</dbReference>
<evidence type="ECO:0000256" key="6">
    <source>
        <dbReference type="ARBA" id="ARBA00023002"/>
    </source>
</evidence>
<evidence type="ECO:0000256" key="1">
    <source>
        <dbReference type="ARBA" id="ARBA00001974"/>
    </source>
</evidence>
<dbReference type="SUPFAM" id="SSF51971">
    <property type="entry name" value="Nucleotide-binding domain"/>
    <property type="match status" value="1"/>
</dbReference>
<protein>
    <recommendedName>
        <fullName evidence="9">4Fe-4S ferredoxin-type domain-containing protein</fullName>
    </recommendedName>
</protein>